<protein>
    <submittedName>
        <fullName evidence="9">Cytochrome c peroxidase</fullName>
    </submittedName>
</protein>
<dbReference type="Proteomes" id="UP000018004">
    <property type="component" value="Unassembled WGS sequence"/>
</dbReference>
<evidence type="ECO:0000313" key="10">
    <source>
        <dbReference type="Proteomes" id="UP000018004"/>
    </source>
</evidence>
<keyword evidence="9" id="KW-0575">Peroxidase</keyword>
<dbReference type="InterPro" id="IPR004852">
    <property type="entry name" value="Di-haem_cyt_c_peroxidsae"/>
</dbReference>
<gene>
    <name evidence="9" type="ORF">FLJC2902T_25990</name>
</gene>
<dbReference type="Gene3D" id="1.10.760.10">
    <property type="entry name" value="Cytochrome c-like domain"/>
    <property type="match status" value="2"/>
</dbReference>
<evidence type="ECO:0000256" key="3">
    <source>
        <dbReference type="ARBA" id="ARBA00022723"/>
    </source>
</evidence>
<dbReference type="SUPFAM" id="SSF46626">
    <property type="entry name" value="Cytochrome c"/>
    <property type="match status" value="2"/>
</dbReference>
<dbReference type="GO" id="GO:0020037">
    <property type="term" value="F:heme binding"/>
    <property type="evidence" value="ECO:0007669"/>
    <property type="project" value="InterPro"/>
</dbReference>
<dbReference type="OrthoDB" id="9805202at2"/>
<feature type="domain" description="Cytochrome c" evidence="8">
    <location>
        <begin position="293"/>
        <end position="425"/>
    </location>
</feature>
<evidence type="ECO:0000313" key="9">
    <source>
        <dbReference type="EMBL" id="ESU26625.1"/>
    </source>
</evidence>
<evidence type="ECO:0000256" key="4">
    <source>
        <dbReference type="ARBA" id="ARBA00022729"/>
    </source>
</evidence>
<keyword evidence="2 7" id="KW-0349">Heme</keyword>
<evidence type="ECO:0000256" key="6">
    <source>
        <dbReference type="ARBA" id="ARBA00023004"/>
    </source>
</evidence>
<keyword evidence="5" id="KW-0560">Oxidoreductase</keyword>
<dbReference type="eggNOG" id="COG1858">
    <property type="taxonomic scope" value="Bacteria"/>
</dbReference>
<dbReference type="InterPro" id="IPR009056">
    <property type="entry name" value="Cyt_c-like_dom"/>
</dbReference>
<dbReference type="PROSITE" id="PS51007">
    <property type="entry name" value="CYTC"/>
    <property type="match status" value="2"/>
</dbReference>
<dbReference type="GO" id="GO:0004130">
    <property type="term" value="F:cytochrome-c peroxidase activity"/>
    <property type="evidence" value="ECO:0007669"/>
    <property type="project" value="TreeGrafter"/>
</dbReference>
<evidence type="ECO:0000256" key="1">
    <source>
        <dbReference type="ARBA" id="ARBA00004196"/>
    </source>
</evidence>
<name>V6SQC6_9FLAO</name>
<keyword evidence="3 7" id="KW-0479">Metal-binding</keyword>
<proteinExistence type="predicted"/>
<dbReference type="PANTHER" id="PTHR30600:SF10">
    <property type="entry name" value="BLL6722 PROTEIN"/>
    <property type="match status" value="1"/>
</dbReference>
<reference evidence="9 10" key="1">
    <citation type="submission" date="2013-08" db="EMBL/GenBank/DDBJ databases">
        <title>Flavobacterium limnosediminis JC2902 genome sequencing.</title>
        <authorList>
            <person name="Lee K."/>
            <person name="Yi H."/>
            <person name="Park S."/>
            <person name="Chun J."/>
        </authorList>
    </citation>
    <scope>NUCLEOTIDE SEQUENCE [LARGE SCALE GENOMIC DNA]</scope>
    <source>
        <strain evidence="9 10">JC2902</strain>
    </source>
</reference>
<organism evidence="9 10">
    <name type="scientific">Flavobacterium limnosediminis JC2902</name>
    <dbReference type="NCBI Taxonomy" id="1341181"/>
    <lineage>
        <taxon>Bacteria</taxon>
        <taxon>Pseudomonadati</taxon>
        <taxon>Bacteroidota</taxon>
        <taxon>Flavobacteriia</taxon>
        <taxon>Flavobacteriales</taxon>
        <taxon>Flavobacteriaceae</taxon>
        <taxon>Flavobacterium</taxon>
    </lineage>
</organism>
<dbReference type="PANTHER" id="PTHR30600">
    <property type="entry name" value="CYTOCHROME C PEROXIDASE-RELATED"/>
    <property type="match status" value="1"/>
</dbReference>
<dbReference type="PATRIC" id="fig|1341181.4.peg.2558"/>
<dbReference type="InterPro" id="IPR036909">
    <property type="entry name" value="Cyt_c-like_dom_sf"/>
</dbReference>
<sequence length="593" mass="66917">MKKIIALLIIICSVSCQHKKYQNLTSTEKTKQYFVENYSNFSEKTATLTSQIQTGFSKEKAQQKFKEARLAYKKTEALLTFYLPETAIKLNGAAIDKNDVQETSRKTEEATGFQKVEELLFSDEIDLPELKKQMGILNGYTQSVKTNIENIQLSDSNIFEAQKLQMVRLMSLGISGFDSPVALHSIPETKAVIESIGQTVSIFKEDEYLTELIKKTTTYLGKNQNFDRFDRADFIVNYCIPLSKKIHQLQKELNIKNNPYPGAINFEEPTIFEDAAFNVNYFAPSYNRNPSKNQIALGEKLFSDTILSGDNKISCASCHIPSEAYADHKTKAVKNGNLSRNTPTLLNSGFQNTLFLDGRVNYLEDQAKAVINNKDEMHGSFGSALKKVKNDKKYQTEFRNTFPNEKEITEQNLLKSLASYIRSLSKLNSKFDDYLRGKSTLSQNEKNGFNLYMGKAKCATCHFFPLFNGCVPPMFNETESEVLGVPSKNKTQNVTADSDLGEYSITKAPLKKHAFKTPTVRNSAITFPYMHNGVYQTLEEVIDFYNRGGGAGIGIKLENQTLPTDKLNLSKTEIQDLIAFIKTLNNSEIKSDY</sequence>
<dbReference type="InterPro" id="IPR051395">
    <property type="entry name" value="Cytochrome_c_Peroxidase/MauG"/>
</dbReference>
<dbReference type="GO" id="GO:0009055">
    <property type="term" value="F:electron transfer activity"/>
    <property type="evidence" value="ECO:0007669"/>
    <property type="project" value="InterPro"/>
</dbReference>
<keyword evidence="4" id="KW-0732">Signal</keyword>
<keyword evidence="10" id="KW-1185">Reference proteome</keyword>
<accession>V6SQC6</accession>
<evidence type="ECO:0000256" key="2">
    <source>
        <dbReference type="ARBA" id="ARBA00022617"/>
    </source>
</evidence>
<evidence type="ECO:0000259" key="8">
    <source>
        <dbReference type="PROSITE" id="PS51007"/>
    </source>
</evidence>
<evidence type="ECO:0000256" key="7">
    <source>
        <dbReference type="PROSITE-ProRule" id="PRU00433"/>
    </source>
</evidence>
<dbReference type="RefSeq" id="WP_023580158.1">
    <property type="nucleotide sequence ID" value="NZ_AVGG01000018.1"/>
</dbReference>
<dbReference type="AlphaFoldDB" id="V6SQC6"/>
<evidence type="ECO:0000256" key="5">
    <source>
        <dbReference type="ARBA" id="ARBA00023002"/>
    </source>
</evidence>
<dbReference type="GO" id="GO:0030313">
    <property type="term" value="C:cell envelope"/>
    <property type="evidence" value="ECO:0007669"/>
    <property type="project" value="UniProtKB-SubCell"/>
</dbReference>
<dbReference type="STRING" id="1341181.FLJC2902T_25990"/>
<feature type="domain" description="Cytochrome c" evidence="8">
    <location>
        <begin position="443"/>
        <end position="585"/>
    </location>
</feature>
<dbReference type="Pfam" id="PF03150">
    <property type="entry name" value="CCP_MauG"/>
    <property type="match status" value="1"/>
</dbReference>
<keyword evidence="6 7" id="KW-0408">Iron</keyword>
<comment type="caution">
    <text evidence="9">The sequence shown here is derived from an EMBL/GenBank/DDBJ whole genome shotgun (WGS) entry which is preliminary data.</text>
</comment>
<dbReference type="InterPro" id="IPR038352">
    <property type="entry name" value="Imelysin_sf"/>
</dbReference>
<dbReference type="Gene3D" id="1.20.1420.20">
    <property type="entry name" value="M75 peptidase, HXXE motif"/>
    <property type="match status" value="1"/>
</dbReference>
<dbReference type="GO" id="GO:0046872">
    <property type="term" value="F:metal ion binding"/>
    <property type="evidence" value="ECO:0007669"/>
    <property type="project" value="UniProtKB-KW"/>
</dbReference>
<comment type="subcellular location">
    <subcellularLocation>
        <location evidence="1">Cell envelope</location>
    </subcellularLocation>
</comment>
<dbReference type="EMBL" id="AVGG01000018">
    <property type="protein sequence ID" value="ESU26625.1"/>
    <property type="molecule type" value="Genomic_DNA"/>
</dbReference>